<organism evidence="1 2">
    <name type="scientific">Oryza meyeriana var. granulata</name>
    <dbReference type="NCBI Taxonomy" id="110450"/>
    <lineage>
        <taxon>Eukaryota</taxon>
        <taxon>Viridiplantae</taxon>
        <taxon>Streptophyta</taxon>
        <taxon>Embryophyta</taxon>
        <taxon>Tracheophyta</taxon>
        <taxon>Spermatophyta</taxon>
        <taxon>Magnoliopsida</taxon>
        <taxon>Liliopsida</taxon>
        <taxon>Poales</taxon>
        <taxon>Poaceae</taxon>
        <taxon>BOP clade</taxon>
        <taxon>Oryzoideae</taxon>
        <taxon>Oryzeae</taxon>
        <taxon>Oryzinae</taxon>
        <taxon>Oryza</taxon>
        <taxon>Oryza meyeriana</taxon>
    </lineage>
</organism>
<keyword evidence="2" id="KW-1185">Reference proteome</keyword>
<sequence length="129" mass="13624">MGIGGQGLDAHRMTMTFGGSGATYSSSGFLGTALGHVRGQGVAICREEEIGAATRVAVGFRGWWRLHGVQVGGESRGLRGGGGAQLGAGRCRPGQRWAKGRALRRQARLEQASRIIIQKALKFRISFGT</sequence>
<reference evidence="1 2" key="1">
    <citation type="submission" date="2019-11" db="EMBL/GenBank/DDBJ databases">
        <title>Whole genome sequence of Oryza granulata.</title>
        <authorList>
            <person name="Li W."/>
        </authorList>
    </citation>
    <scope>NUCLEOTIDE SEQUENCE [LARGE SCALE GENOMIC DNA]</scope>
    <source>
        <strain evidence="2">cv. Menghai</strain>
        <tissue evidence="1">Leaf</tissue>
    </source>
</reference>
<gene>
    <name evidence="1" type="ORF">E2562_029185</name>
</gene>
<evidence type="ECO:0000313" key="2">
    <source>
        <dbReference type="Proteomes" id="UP000479710"/>
    </source>
</evidence>
<dbReference type="Proteomes" id="UP000479710">
    <property type="component" value="Unassembled WGS sequence"/>
</dbReference>
<proteinExistence type="predicted"/>
<accession>A0A6G1C0N8</accession>
<name>A0A6G1C0N8_9ORYZ</name>
<dbReference type="EMBL" id="SPHZ02000011">
    <property type="protein sequence ID" value="KAF0893686.1"/>
    <property type="molecule type" value="Genomic_DNA"/>
</dbReference>
<dbReference type="AlphaFoldDB" id="A0A6G1C0N8"/>
<protein>
    <submittedName>
        <fullName evidence="1">Uncharacterized protein</fullName>
    </submittedName>
</protein>
<comment type="caution">
    <text evidence="1">The sequence shown here is derived from an EMBL/GenBank/DDBJ whole genome shotgun (WGS) entry which is preliminary data.</text>
</comment>
<evidence type="ECO:0000313" key="1">
    <source>
        <dbReference type="EMBL" id="KAF0893686.1"/>
    </source>
</evidence>